<organism evidence="2 3">
    <name type="scientific">Iodobacter fluviatilis</name>
    <dbReference type="NCBI Taxonomy" id="537"/>
    <lineage>
        <taxon>Bacteria</taxon>
        <taxon>Pseudomonadati</taxon>
        <taxon>Pseudomonadota</taxon>
        <taxon>Betaproteobacteria</taxon>
        <taxon>Neisseriales</taxon>
        <taxon>Chitinibacteraceae</taxon>
        <taxon>Iodobacter</taxon>
    </lineage>
</organism>
<evidence type="ECO:0000259" key="1">
    <source>
        <dbReference type="Pfam" id="PF01833"/>
    </source>
</evidence>
<gene>
    <name evidence="2" type="ORF">C1H71_02905</name>
</gene>
<dbReference type="Proteomes" id="UP000515917">
    <property type="component" value="Chromosome"/>
</dbReference>
<protein>
    <recommendedName>
        <fullName evidence="1">IPT/TIG domain-containing protein</fullName>
    </recommendedName>
</protein>
<reference evidence="2 3" key="1">
    <citation type="submission" date="2018-01" db="EMBL/GenBank/DDBJ databases">
        <title>Genome sequence of Iodobacter sp. strain PCH194 isolated from Indian Trans-Himalaya.</title>
        <authorList>
            <person name="Kumar V."/>
            <person name="Thakur V."/>
            <person name="Kumar S."/>
            <person name="Singh D."/>
        </authorList>
    </citation>
    <scope>NUCLEOTIDE SEQUENCE [LARGE SCALE GENOMIC DNA]</scope>
    <source>
        <strain evidence="2 3">PCH194</strain>
    </source>
</reference>
<name>A0A7G3G5Q2_9NEIS</name>
<sequence length="964" mass="102929">MPSSFKRKKSNTAFQNIQFFSKKTISLSVLLAVSACGGGGGSSEPGSTSTVATTASTPVVSILPPATAFTIENISPLEASENEKLTVTGQGFIGIKQVMLGGVALSFKLISDQQIEVMLNDAAQSGELELHKDNSSVQARQRVMIAEPRVFELSGTEFNTGETLILRGSQLNQLKNVRLGGVMLPTVSQSATELYVNIPDTARSGYLTLEDKRGRQRTLAQIMQIWRPVAQPELRPAFGFAGQTISITGQGIDQVEQLLFSPNQRANIKSRSENRLEVEIPEKALSGPLTFAWGKNTLNSQTRFEIATQISATGMSPLSGPANTLVTISGRGLDAVSSASIGGINAQLVNKTSSSITLLTPANGEGEVILKGSMQQLVSAGNFRLVRPVAPPVAPPVTPPGITPTAPPVVPPVTPPATPKATIELESIALVQNYSQLAGAQYQRLVQGKPAIVRANISSRSSKLASPRVWLSATINGVPQGQAIAMTGPATVPAYVSQAKLEQSFNARLPEQWIKPGLSLRIEADPELQVSSGASRTITPVVGKPSNMDLVIVPLQLDDDGRGAAIRAQAPTTDAVRQMLSRVFPLADSTINVTIRGAYQVSSIQSTQSMKYIDKTRTGSAGWDSVLTELEQLRVREGNARHYYGLVPDPNFSGGTAGLGYVNAKNTSYSAHSAIGLDARHDDDLSTMGHELGHNLSRNHAPCGGVSTYDPNFPYAGGKIGDTLPYDPRTNTLLTLDQDNDGDLMGYCGGRWFSDYTYSKIQDYLEQRNYAQPMLAGFSMPMSLIDISGRISAGGASINPVSMRSGTAPEASKGEYELHIVSTSGNTTIQPFNPVEVADIPQAEQHFFVSIPKVDSIIAIEVWHKGKQLGSNKLQSSAVKGVGVGTANGAQLQWQESAGKLQIRWNAGQYPHLSVLHIGKTRQVLANQARGGLLTVDTQSLPAGGQFEISLSDGLNPRLMYIKR</sequence>
<dbReference type="SUPFAM" id="SSF55486">
    <property type="entry name" value="Metalloproteases ('zincins'), catalytic domain"/>
    <property type="match status" value="1"/>
</dbReference>
<dbReference type="Gene3D" id="2.60.40.10">
    <property type="entry name" value="Immunoglobulins"/>
    <property type="match status" value="2"/>
</dbReference>
<dbReference type="SUPFAM" id="SSF81296">
    <property type="entry name" value="E set domains"/>
    <property type="match status" value="2"/>
</dbReference>
<dbReference type="KEGG" id="ifl:C1H71_02905"/>
<evidence type="ECO:0000313" key="3">
    <source>
        <dbReference type="Proteomes" id="UP000515917"/>
    </source>
</evidence>
<dbReference type="InterPro" id="IPR024079">
    <property type="entry name" value="MetalloPept_cat_dom_sf"/>
</dbReference>
<dbReference type="InterPro" id="IPR013783">
    <property type="entry name" value="Ig-like_fold"/>
</dbReference>
<dbReference type="InterPro" id="IPR002909">
    <property type="entry name" value="IPT_dom"/>
</dbReference>
<dbReference type="AlphaFoldDB" id="A0A7G3G5Q2"/>
<dbReference type="InterPro" id="IPR014756">
    <property type="entry name" value="Ig_E-set"/>
</dbReference>
<evidence type="ECO:0000313" key="2">
    <source>
        <dbReference type="EMBL" id="QBC42607.1"/>
    </source>
</evidence>
<dbReference type="Gene3D" id="3.40.390.10">
    <property type="entry name" value="Collagenase (Catalytic Domain)"/>
    <property type="match status" value="1"/>
</dbReference>
<dbReference type="EMBL" id="CP025781">
    <property type="protein sequence ID" value="QBC42607.1"/>
    <property type="molecule type" value="Genomic_DNA"/>
</dbReference>
<accession>A0A7G3G5Q2</accession>
<keyword evidence="3" id="KW-1185">Reference proteome</keyword>
<dbReference type="Pfam" id="PF01833">
    <property type="entry name" value="TIG"/>
    <property type="match status" value="1"/>
</dbReference>
<dbReference type="CDD" id="cd00603">
    <property type="entry name" value="IPT_PCSR"/>
    <property type="match status" value="1"/>
</dbReference>
<proteinExistence type="predicted"/>
<feature type="domain" description="IPT/TIG" evidence="1">
    <location>
        <begin position="313"/>
        <end position="370"/>
    </location>
</feature>
<dbReference type="GO" id="GO:0008237">
    <property type="term" value="F:metallopeptidase activity"/>
    <property type="evidence" value="ECO:0007669"/>
    <property type="project" value="InterPro"/>
</dbReference>
<dbReference type="Pfam" id="PF10462">
    <property type="entry name" value="Peptidase_M66"/>
    <property type="match status" value="1"/>
</dbReference>